<dbReference type="InterPro" id="IPR018763">
    <property type="entry name" value="DUF2334"/>
</dbReference>
<evidence type="ECO:0000313" key="1">
    <source>
        <dbReference type="EMBL" id="MBB5154507.1"/>
    </source>
</evidence>
<organism evidence="1 2">
    <name type="scientific">Saccharopolyspora phatthalungensis</name>
    <dbReference type="NCBI Taxonomy" id="664693"/>
    <lineage>
        <taxon>Bacteria</taxon>
        <taxon>Bacillati</taxon>
        <taxon>Actinomycetota</taxon>
        <taxon>Actinomycetes</taxon>
        <taxon>Pseudonocardiales</taxon>
        <taxon>Pseudonocardiaceae</taxon>
        <taxon>Saccharopolyspora</taxon>
    </lineage>
</organism>
<sequence length="247" mass="26749">MSTPLVVSLSGLGHRVLDQCAEFAAELDHRQVPLSLLISPRPDQLEARSPQSPVLHWVAERLARGDGVSLYGFARVSPGLRARLAPAARLPAHEAGLRLVAASAVLEQAGLRTDTFIPPRWLASPGTVTALQRRGFSVCADAMAVRELATGRVHRARIRVLGPGSRVEPWWCRALVLGVGRAARRGRLVRLALDAAELGKPFSRQAVLDAIDLALHHGARPLTYAAFAHGVGDFDGNRRVDVHRNRP</sequence>
<protein>
    <recommendedName>
        <fullName evidence="3">Deacetylase</fullName>
    </recommendedName>
</protein>
<name>A0A840Q3E4_9PSEU</name>
<dbReference type="EMBL" id="JACHIW010000001">
    <property type="protein sequence ID" value="MBB5154507.1"/>
    <property type="molecule type" value="Genomic_DNA"/>
</dbReference>
<proteinExistence type="predicted"/>
<comment type="caution">
    <text evidence="1">The sequence shown here is derived from an EMBL/GenBank/DDBJ whole genome shotgun (WGS) entry which is preliminary data.</text>
</comment>
<evidence type="ECO:0008006" key="3">
    <source>
        <dbReference type="Google" id="ProtNLM"/>
    </source>
</evidence>
<dbReference type="AlphaFoldDB" id="A0A840Q3E4"/>
<reference evidence="1 2" key="1">
    <citation type="submission" date="2020-08" db="EMBL/GenBank/DDBJ databases">
        <title>Sequencing the genomes of 1000 actinobacteria strains.</title>
        <authorList>
            <person name="Klenk H.-P."/>
        </authorList>
    </citation>
    <scope>NUCLEOTIDE SEQUENCE [LARGE SCALE GENOMIC DNA]</scope>
    <source>
        <strain evidence="1 2">DSM 45584</strain>
    </source>
</reference>
<keyword evidence="2" id="KW-1185">Reference proteome</keyword>
<gene>
    <name evidence="1" type="ORF">BJ970_002041</name>
</gene>
<evidence type="ECO:0000313" key="2">
    <source>
        <dbReference type="Proteomes" id="UP000584374"/>
    </source>
</evidence>
<dbReference type="RefSeq" id="WP_184726016.1">
    <property type="nucleotide sequence ID" value="NZ_JACHIW010000001.1"/>
</dbReference>
<accession>A0A840Q3E4</accession>
<dbReference type="Pfam" id="PF10096">
    <property type="entry name" value="DUF2334"/>
    <property type="match status" value="1"/>
</dbReference>
<dbReference type="Proteomes" id="UP000584374">
    <property type="component" value="Unassembled WGS sequence"/>
</dbReference>